<evidence type="ECO:0000313" key="1">
    <source>
        <dbReference type="EMBL" id="KAI9896877.1"/>
    </source>
</evidence>
<accession>A0ACC0UTN5</accession>
<dbReference type="Proteomes" id="UP001163324">
    <property type="component" value="Chromosome 8"/>
</dbReference>
<organism evidence="1 2">
    <name type="scientific">Trichothecium roseum</name>
    <dbReference type="NCBI Taxonomy" id="47278"/>
    <lineage>
        <taxon>Eukaryota</taxon>
        <taxon>Fungi</taxon>
        <taxon>Dikarya</taxon>
        <taxon>Ascomycota</taxon>
        <taxon>Pezizomycotina</taxon>
        <taxon>Sordariomycetes</taxon>
        <taxon>Hypocreomycetidae</taxon>
        <taxon>Hypocreales</taxon>
        <taxon>Hypocreales incertae sedis</taxon>
        <taxon>Trichothecium</taxon>
    </lineage>
</organism>
<comment type="caution">
    <text evidence="1">The sequence shown here is derived from an EMBL/GenBank/DDBJ whole genome shotgun (WGS) entry which is preliminary data.</text>
</comment>
<sequence>MSTTGDAAVDAAAAQAAQEAFRRTTIEIWTLYGVAVASTVLRTYARVRAVGWKGLAADDYLVWVGVFFYTAQSSLGYSIGNLAQGMANNGMSDEQRRTLPAGSPEYHMRVLGSQIQVAGWTVYSVLIWALKLSMLTFYTRLTSGLGRPFRIRINIGFVLVLSTFVAALLSIFTACRPFGRYWQINPNPGNSCQAAVSKPIIWVSFAANVSTDIYLIMIPLPMLWQSTLRTPKKIASSIVLGAGIFVLVCALLKSIFVIVDPVDGAQLAGSWGIREAFTAVIVTNLPMIFPLFKVWLKPWFGSALGSSKKVYDYKSSPGFRTIGGGGGSGGQGSGSGAGYSGKQHRRGLGSSAISETMTFNDSQENMVDNVKMEDIRASVSQMSKEHHPESGIMVSNEVRVTREDGSSHGGPGHITETCRETYHAL</sequence>
<evidence type="ECO:0000313" key="2">
    <source>
        <dbReference type="Proteomes" id="UP001163324"/>
    </source>
</evidence>
<proteinExistence type="predicted"/>
<protein>
    <submittedName>
        <fullName evidence="1">Uncharacterized protein</fullName>
    </submittedName>
</protein>
<keyword evidence="2" id="KW-1185">Reference proteome</keyword>
<dbReference type="EMBL" id="CM047947">
    <property type="protein sequence ID" value="KAI9896877.1"/>
    <property type="molecule type" value="Genomic_DNA"/>
</dbReference>
<reference evidence="1" key="1">
    <citation type="submission" date="2022-10" db="EMBL/GenBank/DDBJ databases">
        <title>Complete Genome of Trichothecium roseum strain YXFP-22015, a Plant Pathogen Isolated from Citrus.</title>
        <authorList>
            <person name="Wang Y."/>
            <person name="Zhu L."/>
        </authorList>
    </citation>
    <scope>NUCLEOTIDE SEQUENCE</scope>
    <source>
        <strain evidence="1">YXFP-22015</strain>
    </source>
</reference>
<name>A0ACC0UTN5_9HYPO</name>
<gene>
    <name evidence="1" type="ORF">N3K66_007899</name>
</gene>